<dbReference type="EMBL" id="BART01011802">
    <property type="protein sequence ID" value="GAG88945.1"/>
    <property type="molecule type" value="Genomic_DNA"/>
</dbReference>
<feature type="non-terminal residue" evidence="1">
    <location>
        <position position="61"/>
    </location>
</feature>
<accession>X1B1Z9</accession>
<reference evidence="1" key="1">
    <citation type="journal article" date="2014" name="Front. Microbiol.">
        <title>High frequency of phylogenetically diverse reductive dehalogenase-homologous genes in deep subseafloor sedimentary metagenomes.</title>
        <authorList>
            <person name="Kawai M."/>
            <person name="Futagami T."/>
            <person name="Toyoda A."/>
            <person name="Takaki Y."/>
            <person name="Nishi S."/>
            <person name="Hori S."/>
            <person name="Arai W."/>
            <person name="Tsubouchi T."/>
            <person name="Morono Y."/>
            <person name="Uchiyama I."/>
            <person name="Ito T."/>
            <person name="Fujiyama A."/>
            <person name="Inagaki F."/>
            <person name="Takami H."/>
        </authorList>
    </citation>
    <scope>NUCLEOTIDE SEQUENCE</scope>
    <source>
        <strain evidence="1">Expedition CK06-06</strain>
    </source>
</reference>
<comment type="caution">
    <text evidence="1">The sequence shown here is derived from an EMBL/GenBank/DDBJ whole genome shotgun (WGS) entry which is preliminary data.</text>
</comment>
<protein>
    <submittedName>
        <fullName evidence="1">Uncharacterized protein</fullName>
    </submittedName>
</protein>
<dbReference type="AlphaFoldDB" id="X1B1Z9"/>
<evidence type="ECO:0000313" key="1">
    <source>
        <dbReference type="EMBL" id="GAG88945.1"/>
    </source>
</evidence>
<sequence>MDKVELRSNLHTFIDQIENIELLRDYYWEMKRLIKTRKTRIWDTLTESQKKEILLSCEESE</sequence>
<proteinExistence type="predicted"/>
<organism evidence="1">
    <name type="scientific">marine sediment metagenome</name>
    <dbReference type="NCBI Taxonomy" id="412755"/>
    <lineage>
        <taxon>unclassified sequences</taxon>
        <taxon>metagenomes</taxon>
        <taxon>ecological metagenomes</taxon>
    </lineage>
</organism>
<gene>
    <name evidence="1" type="ORF">S01H4_24941</name>
</gene>
<name>X1B1Z9_9ZZZZ</name>